<feature type="domain" description="Reverse transcriptase zinc-binding" evidence="2">
    <location>
        <begin position="22"/>
        <end position="116"/>
    </location>
</feature>
<dbReference type="Pfam" id="PF13966">
    <property type="entry name" value="zf-RVT"/>
    <property type="match status" value="1"/>
</dbReference>
<dbReference type="InterPro" id="IPR002156">
    <property type="entry name" value="RNaseH_domain"/>
</dbReference>
<dbReference type="InterPro" id="IPR052929">
    <property type="entry name" value="RNase_H-like_EbsB-rel"/>
</dbReference>
<evidence type="ECO:0000259" key="1">
    <source>
        <dbReference type="Pfam" id="PF13456"/>
    </source>
</evidence>
<evidence type="ECO:0000259" key="2">
    <source>
        <dbReference type="Pfam" id="PF13966"/>
    </source>
</evidence>
<dbReference type="InterPro" id="IPR044730">
    <property type="entry name" value="RNase_H-like_dom_plant"/>
</dbReference>
<dbReference type="GO" id="GO:0003676">
    <property type="term" value="F:nucleic acid binding"/>
    <property type="evidence" value="ECO:0007669"/>
    <property type="project" value="InterPro"/>
</dbReference>
<sequence>MPLSWRLPDDKLLWHGEKDGLYSVRSTYHLLGTDKRVNQPESSSSNHNKMWSKIWSLPLPNKIKNFTWRLAKHIIPTCGNLQRRRVVLDPICPLCFMDQESDDHLFMQCPLVLQVWFASSLGAHPPQCLFNNVVFDPMFVARSAGDFVFEFNGANPALERRFFPVVSLVWETPPPLFLKTNVGVGICNNGQVCWGMVIRNENAEVIFTATKRTDMRADPVLAEALALRWGINVVTDLRLNNAIFEIDVVNVVDCCKGIKSIASIAPFIVDCNELLS</sequence>
<dbReference type="PANTHER" id="PTHR47074">
    <property type="entry name" value="BNAC02G40300D PROTEIN"/>
    <property type="match status" value="1"/>
</dbReference>
<dbReference type="Pfam" id="PF13456">
    <property type="entry name" value="RVT_3"/>
    <property type="match status" value="1"/>
</dbReference>
<proteinExistence type="predicted"/>
<dbReference type="AlphaFoldDB" id="A0A2K3M4C9"/>
<dbReference type="InterPro" id="IPR026960">
    <property type="entry name" value="RVT-Znf"/>
</dbReference>
<dbReference type="PANTHER" id="PTHR47074:SF48">
    <property type="entry name" value="POLYNUCLEOTIDYL TRANSFERASE, RIBONUCLEASE H-LIKE SUPERFAMILY PROTEIN"/>
    <property type="match status" value="1"/>
</dbReference>
<dbReference type="CDD" id="cd06222">
    <property type="entry name" value="RNase_H_like"/>
    <property type="match status" value="1"/>
</dbReference>
<evidence type="ECO:0000313" key="4">
    <source>
        <dbReference type="Proteomes" id="UP000236291"/>
    </source>
</evidence>
<name>A0A2K3M4C9_TRIPR</name>
<organism evidence="3 4">
    <name type="scientific">Trifolium pratense</name>
    <name type="common">Red clover</name>
    <dbReference type="NCBI Taxonomy" id="57577"/>
    <lineage>
        <taxon>Eukaryota</taxon>
        <taxon>Viridiplantae</taxon>
        <taxon>Streptophyta</taxon>
        <taxon>Embryophyta</taxon>
        <taxon>Tracheophyta</taxon>
        <taxon>Spermatophyta</taxon>
        <taxon>Magnoliopsida</taxon>
        <taxon>eudicotyledons</taxon>
        <taxon>Gunneridae</taxon>
        <taxon>Pentapetalae</taxon>
        <taxon>rosids</taxon>
        <taxon>fabids</taxon>
        <taxon>Fabales</taxon>
        <taxon>Fabaceae</taxon>
        <taxon>Papilionoideae</taxon>
        <taxon>50 kb inversion clade</taxon>
        <taxon>NPAAA clade</taxon>
        <taxon>Hologalegina</taxon>
        <taxon>IRL clade</taxon>
        <taxon>Trifolieae</taxon>
        <taxon>Trifolium</taxon>
    </lineage>
</organism>
<protein>
    <submittedName>
        <fullName evidence="3">Uncharacterized protein</fullName>
    </submittedName>
</protein>
<evidence type="ECO:0000313" key="3">
    <source>
        <dbReference type="EMBL" id="PNX85647.1"/>
    </source>
</evidence>
<accession>A0A2K3M4C9</accession>
<dbReference type="EMBL" id="ASHM01049278">
    <property type="protein sequence ID" value="PNX85647.1"/>
    <property type="molecule type" value="Genomic_DNA"/>
</dbReference>
<dbReference type="STRING" id="57577.A0A2K3M4C9"/>
<gene>
    <name evidence="3" type="ORF">L195_g041717</name>
</gene>
<feature type="domain" description="RNase H type-1" evidence="1">
    <location>
        <begin position="187"/>
        <end position="274"/>
    </location>
</feature>
<comment type="caution">
    <text evidence="3">The sequence shown here is derived from an EMBL/GenBank/DDBJ whole genome shotgun (WGS) entry which is preliminary data.</text>
</comment>
<dbReference type="GO" id="GO:0004523">
    <property type="term" value="F:RNA-DNA hybrid ribonuclease activity"/>
    <property type="evidence" value="ECO:0007669"/>
    <property type="project" value="InterPro"/>
</dbReference>
<reference evidence="3 4" key="2">
    <citation type="journal article" date="2017" name="Front. Plant Sci.">
        <title>Gene Classification and Mining of Molecular Markers Useful in Red Clover (Trifolium pratense) Breeding.</title>
        <authorList>
            <person name="Istvanek J."/>
            <person name="Dluhosova J."/>
            <person name="Dluhos P."/>
            <person name="Patkova L."/>
            <person name="Nedelnik J."/>
            <person name="Repkova J."/>
        </authorList>
    </citation>
    <scope>NUCLEOTIDE SEQUENCE [LARGE SCALE GENOMIC DNA]</scope>
    <source>
        <strain evidence="4">cv. Tatra</strain>
        <tissue evidence="3">Young leaves</tissue>
    </source>
</reference>
<feature type="non-terminal residue" evidence="3">
    <location>
        <position position="276"/>
    </location>
</feature>
<dbReference type="Proteomes" id="UP000236291">
    <property type="component" value="Unassembled WGS sequence"/>
</dbReference>
<reference evidence="3 4" key="1">
    <citation type="journal article" date="2014" name="Am. J. Bot.">
        <title>Genome assembly and annotation for red clover (Trifolium pratense; Fabaceae).</title>
        <authorList>
            <person name="Istvanek J."/>
            <person name="Jaros M."/>
            <person name="Krenek A."/>
            <person name="Repkova J."/>
        </authorList>
    </citation>
    <scope>NUCLEOTIDE SEQUENCE [LARGE SCALE GENOMIC DNA]</scope>
    <source>
        <strain evidence="4">cv. Tatra</strain>
        <tissue evidence="3">Young leaves</tissue>
    </source>
</reference>